<reference evidence="8 9" key="1">
    <citation type="submission" date="2018-10" db="EMBL/GenBank/DDBJ databases">
        <authorList>
            <person name="Grouzdev D.S."/>
            <person name="Krutkina M.S."/>
            <person name="Tourova T.P."/>
            <person name="Nazina T.N."/>
        </authorList>
    </citation>
    <scope>NUCLEOTIDE SEQUENCE [LARGE SCALE GENOMIC DNA]</scope>
    <source>
        <strain evidence="8 9">435</strain>
    </source>
</reference>
<evidence type="ECO:0000256" key="3">
    <source>
        <dbReference type="ARBA" id="ARBA00022989"/>
    </source>
</evidence>
<evidence type="ECO:0000256" key="5">
    <source>
        <dbReference type="SAM" id="MobiDB-lite"/>
    </source>
</evidence>
<feature type="domain" description="Lipopolysaccharide assembly protein A" evidence="7">
    <location>
        <begin position="24"/>
        <end position="88"/>
    </location>
</feature>
<evidence type="ECO:0000256" key="1">
    <source>
        <dbReference type="ARBA" id="ARBA00022475"/>
    </source>
</evidence>
<proteinExistence type="predicted"/>
<evidence type="ECO:0000259" key="7">
    <source>
        <dbReference type="Pfam" id="PF06305"/>
    </source>
</evidence>
<protein>
    <submittedName>
        <fullName evidence="8">LapA family protein</fullName>
    </submittedName>
</protein>
<feature type="region of interest" description="Disordered" evidence="5">
    <location>
        <begin position="91"/>
        <end position="121"/>
    </location>
</feature>
<gene>
    <name evidence="8" type="ORF">D7024_02155</name>
</gene>
<dbReference type="GO" id="GO:0005886">
    <property type="term" value="C:plasma membrane"/>
    <property type="evidence" value="ECO:0007669"/>
    <property type="project" value="InterPro"/>
</dbReference>
<dbReference type="PANTHER" id="PTHR41335:SF1">
    <property type="entry name" value="MEMBRANE PROTEIN"/>
    <property type="match status" value="1"/>
</dbReference>
<evidence type="ECO:0000256" key="4">
    <source>
        <dbReference type="ARBA" id="ARBA00023136"/>
    </source>
</evidence>
<keyword evidence="2 6" id="KW-0812">Transmembrane</keyword>
<organism evidence="8 9">
    <name type="scientific">Desulfofundulus salinus</name>
    <dbReference type="NCBI Taxonomy" id="2419843"/>
    <lineage>
        <taxon>Bacteria</taxon>
        <taxon>Bacillati</taxon>
        <taxon>Bacillota</taxon>
        <taxon>Clostridia</taxon>
        <taxon>Eubacteriales</taxon>
        <taxon>Peptococcaceae</taxon>
        <taxon>Desulfofundulus</taxon>
    </lineage>
</organism>
<sequence>MSKTQVYFILALALAVLMAVFALQNLEPVSINFLFWHLDGISKVLVILFSTLAGALAVLFLGVWWQFRRYLYIRRLEGEIQKLQSELDDHKKSAGVSPAGQLSAGATGPAKAGPEKNNVYH</sequence>
<comment type="caution">
    <text evidence="8">The sequence shown here is derived from an EMBL/GenBank/DDBJ whole genome shotgun (WGS) entry which is preliminary data.</text>
</comment>
<accession>A0A494WSY4</accession>
<keyword evidence="1" id="KW-1003">Cell membrane</keyword>
<evidence type="ECO:0000313" key="8">
    <source>
        <dbReference type="EMBL" id="RKO65873.1"/>
    </source>
</evidence>
<dbReference type="Proteomes" id="UP000271256">
    <property type="component" value="Unassembled WGS sequence"/>
</dbReference>
<dbReference type="Pfam" id="PF06305">
    <property type="entry name" value="LapA_dom"/>
    <property type="match status" value="1"/>
</dbReference>
<name>A0A494WSY4_9FIRM</name>
<evidence type="ECO:0000313" key="9">
    <source>
        <dbReference type="Proteomes" id="UP000271256"/>
    </source>
</evidence>
<dbReference type="PANTHER" id="PTHR41335">
    <property type="entry name" value="MEMBRANE PROTEIN-RELATED"/>
    <property type="match status" value="1"/>
</dbReference>
<dbReference type="InterPro" id="IPR010445">
    <property type="entry name" value="LapA_dom"/>
</dbReference>
<dbReference type="RefSeq" id="WP_121450339.1">
    <property type="nucleotide sequence ID" value="NZ_RBWE01000001.1"/>
</dbReference>
<dbReference type="AlphaFoldDB" id="A0A494WSY4"/>
<evidence type="ECO:0000256" key="6">
    <source>
        <dbReference type="SAM" id="Phobius"/>
    </source>
</evidence>
<keyword evidence="9" id="KW-1185">Reference proteome</keyword>
<feature type="transmembrane region" description="Helical" evidence="6">
    <location>
        <begin position="46"/>
        <end position="65"/>
    </location>
</feature>
<keyword evidence="4 6" id="KW-0472">Membrane</keyword>
<dbReference type="OrthoDB" id="2088264at2"/>
<evidence type="ECO:0000256" key="2">
    <source>
        <dbReference type="ARBA" id="ARBA00022692"/>
    </source>
</evidence>
<keyword evidence="3 6" id="KW-1133">Transmembrane helix</keyword>
<dbReference type="EMBL" id="RBWE01000001">
    <property type="protein sequence ID" value="RKO65873.1"/>
    <property type="molecule type" value="Genomic_DNA"/>
</dbReference>